<keyword evidence="5" id="KW-0812">Transmembrane</keyword>
<keyword evidence="3" id="KW-0133">Cell shape</keyword>
<dbReference type="NCBIfam" id="TIGR00219">
    <property type="entry name" value="mreC"/>
    <property type="match status" value="1"/>
</dbReference>
<feature type="domain" description="Rod shape-determining protein MreC beta-barrel core" evidence="6">
    <location>
        <begin position="124"/>
        <end position="262"/>
    </location>
</feature>
<gene>
    <name evidence="7" type="primary">mreC</name>
    <name evidence="7" type="ORF">COX77_00965</name>
</gene>
<dbReference type="InterPro" id="IPR042177">
    <property type="entry name" value="Cell/Rod_1"/>
</dbReference>
<name>A0A2M7VG49_9BACT</name>
<organism evidence="7 8">
    <name type="scientific">Candidatus Komeilibacteria bacterium CG_4_10_14_0_2_um_filter_37_10</name>
    <dbReference type="NCBI Taxonomy" id="1974470"/>
    <lineage>
        <taxon>Bacteria</taxon>
        <taxon>Candidatus Komeiliibacteriota</taxon>
    </lineage>
</organism>
<evidence type="ECO:0000256" key="4">
    <source>
        <dbReference type="ARBA" id="ARBA00032089"/>
    </source>
</evidence>
<dbReference type="GO" id="GO:0008360">
    <property type="term" value="P:regulation of cell shape"/>
    <property type="evidence" value="ECO:0007669"/>
    <property type="project" value="UniProtKB-KW"/>
</dbReference>
<dbReference type="PANTHER" id="PTHR34138">
    <property type="entry name" value="CELL SHAPE-DETERMINING PROTEIN MREC"/>
    <property type="match status" value="1"/>
</dbReference>
<evidence type="ECO:0000259" key="6">
    <source>
        <dbReference type="Pfam" id="PF04085"/>
    </source>
</evidence>
<dbReference type="PANTHER" id="PTHR34138:SF1">
    <property type="entry name" value="CELL SHAPE-DETERMINING PROTEIN MREC"/>
    <property type="match status" value="1"/>
</dbReference>
<reference evidence="8" key="1">
    <citation type="submission" date="2017-09" db="EMBL/GenBank/DDBJ databases">
        <title>Depth-based differentiation of microbial function through sediment-hosted aquifers and enrichment of novel symbionts in the deep terrestrial subsurface.</title>
        <authorList>
            <person name="Probst A.J."/>
            <person name="Ladd B."/>
            <person name="Jarett J.K."/>
            <person name="Geller-Mcgrath D.E."/>
            <person name="Sieber C.M.K."/>
            <person name="Emerson J.B."/>
            <person name="Anantharaman K."/>
            <person name="Thomas B.C."/>
            <person name="Malmstrom R."/>
            <person name="Stieglmeier M."/>
            <person name="Klingl A."/>
            <person name="Woyke T."/>
            <person name="Ryan C.M."/>
            <person name="Banfield J.F."/>
        </authorList>
    </citation>
    <scope>NUCLEOTIDE SEQUENCE [LARGE SCALE GENOMIC DNA]</scope>
</reference>
<dbReference type="PIRSF" id="PIRSF038471">
    <property type="entry name" value="MreC"/>
    <property type="match status" value="1"/>
</dbReference>
<dbReference type="InterPro" id="IPR007221">
    <property type="entry name" value="MreC"/>
</dbReference>
<dbReference type="InterPro" id="IPR042175">
    <property type="entry name" value="Cell/Rod_MreC_2"/>
</dbReference>
<evidence type="ECO:0000256" key="5">
    <source>
        <dbReference type="SAM" id="Phobius"/>
    </source>
</evidence>
<evidence type="ECO:0000313" key="8">
    <source>
        <dbReference type="Proteomes" id="UP000230405"/>
    </source>
</evidence>
<evidence type="ECO:0000256" key="3">
    <source>
        <dbReference type="ARBA" id="ARBA00022960"/>
    </source>
</evidence>
<feature type="transmembrane region" description="Helical" evidence="5">
    <location>
        <begin position="9"/>
        <end position="28"/>
    </location>
</feature>
<evidence type="ECO:0000313" key="7">
    <source>
        <dbReference type="EMBL" id="PIZ99631.1"/>
    </source>
</evidence>
<evidence type="ECO:0000256" key="1">
    <source>
        <dbReference type="ARBA" id="ARBA00009369"/>
    </source>
</evidence>
<dbReference type="Proteomes" id="UP000230405">
    <property type="component" value="Unassembled WGS sequence"/>
</dbReference>
<dbReference type="EMBL" id="PFPO01000018">
    <property type="protein sequence ID" value="PIZ99631.1"/>
    <property type="molecule type" value="Genomic_DNA"/>
</dbReference>
<dbReference type="AlphaFoldDB" id="A0A2M7VG49"/>
<evidence type="ECO:0000256" key="2">
    <source>
        <dbReference type="ARBA" id="ARBA00013855"/>
    </source>
</evidence>
<keyword evidence="5" id="KW-0472">Membrane</keyword>
<dbReference type="Gene3D" id="2.40.10.340">
    <property type="entry name" value="Rod shape-determining protein MreC, domain 1"/>
    <property type="match status" value="1"/>
</dbReference>
<dbReference type="Pfam" id="PF04085">
    <property type="entry name" value="MreC"/>
    <property type="match status" value="1"/>
</dbReference>
<comment type="caution">
    <text evidence="7">The sequence shown here is derived from an EMBL/GenBank/DDBJ whole genome shotgun (WGS) entry which is preliminary data.</text>
</comment>
<sequence length="264" mass="29479">MLGKKTYKISLLIICLIGVLIFAITDLWQPIRNAINFFLMPAQGYLFNVGQRTYATFNNIFAQDNLLKTNEVLSQQLLSCSIDQVKLLELRKENDFLRKQLNYKNENNSQLIIARVIGKQLFQSDLLMIDKGLSDGLAIGQAVVIDNGVLIGKILQMDEKRAIVALLSNHQSVVAAVIGNVHETQGLLRGNLGLGLIMDMIPASDVIAVNDLIYSSGLEERIKHRYIIGKIGSIINNQNDLYQKAEIIPAVDYKKIQNVSIVIE</sequence>
<proteinExistence type="inferred from homology"/>
<dbReference type="InterPro" id="IPR055342">
    <property type="entry name" value="MreC_beta-barrel_core"/>
</dbReference>
<dbReference type="GO" id="GO:0005886">
    <property type="term" value="C:plasma membrane"/>
    <property type="evidence" value="ECO:0007669"/>
    <property type="project" value="TreeGrafter"/>
</dbReference>
<accession>A0A2M7VG49</accession>
<keyword evidence="5" id="KW-1133">Transmembrane helix</keyword>
<comment type="similarity">
    <text evidence="1">Belongs to the MreC family.</text>
</comment>
<protein>
    <recommendedName>
        <fullName evidence="2">Cell shape-determining protein MreC</fullName>
    </recommendedName>
    <alternativeName>
        <fullName evidence="4">Cell shape protein MreC</fullName>
    </alternativeName>
</protein>
<dbReference type="Gene3D" id="2.40.10.350">
    <property type="entry name" value="Rod shape-determining protein MreC, domain 2"/>
    <property type="match status" value="1"/>
</dbReference>